<sequence>MKTLRKILATGALAVVLSTEAQAQGIPVIDASTLAQAIMTVQQLKQEYSTISDQYNSLTGNRGLGQIFDNPSLRNYLPDDWQSVYDSVNRGQLNGISGMAKSIEQAEGGDAFTPGQVRLNQTLAANKAMTMRAYDGVLDRLNNIKALMQQTDMTQDPAAKADLQNRWSAEVANINNEKIRLDLMARLQDAEKEYAERQQEQEFKNQLLGRSSDQ</sequence>
<keyword evidence="3" id="KW-0732">Signal</keyword>
<dbReference type="Pfam" id="PF07996">
    <property type="entry name" value="T4SS"/>
    <property type="match status" value="1"/>
</dbReference>
<organism evidence="4 5">
    <name type="scientific">Trinickia dabaoshanensis</name>
    <dbReference type="NCBI Taxonomy" id="564714"/>
    <lineage>
        <taxon>Bacteria</taxon>
        <taxon>Pseudomonadati</taxon>
        <taxon>Pseudomonadota</taxon>
        <taxon>Betaproteobacteria</taxon>
        <taxon>Burkholderiales</taxon>
        <taxon>Burkholderiaceae</taxon>
        <taxon>Trinickia</taxon>
    </lineage>
</organism>
<comment type="caution">
    <text evidence="4">The sequence shown here is derived from an EMBL/GenBank/DDBJ whole genome shotgun (WGS) entry which is preliminary data.</text>
</comment>
<dbReference type="SUPFAM" id="SSF101082">
    <property type="entry name" value="Typo IV secretion system protein TraC"/>
    <property type="match status" value="1"/>
</dbReference>
<feature type="coiled-coil region" evidence="1">
    <location>
        <begin position="34"/>
        <end position="61"/>
    </location>
</feature>
<dbReference type="InterPro" id="IPR014158">
    <property type="entry name" value="T4SS_VirB5"/>
</dbReference>
<dbReference type="OrthoDB" id="9780974at2"/>
<feature type="region of interest" description="Disordered" evidence="2">
    <location>
        <begin position="192"/>
        <end position="214"/>
    </location>
</feature>
<dbReference type="AlphaFoldDB" id="A0A2N7VEQ2"/>
<feature type="compositionally biased region" description="Basic and acidic residues" evidence="2">
    <location>
        <begin position="192"/>
        <end position="203"/>
    </location>
</feature>
<name>A0A2N7VEQ2_9BURK</name>
<feature type="signal peptide" evidence="3">
    <location>
        <begin position="1"/>
        <end position="23"/>
    </location>
</feature>
<dbReference type="Gene3D" id="1.20.58.430">
    <property type="entry name" value="Type IV secretion system, VirB5-domain"/>
    <property type="match status" value="1"/>
</dbReference>
<accession>A0A2N7VEQ2</accession>
<dbReference type="CDD" id="cd14262">
    <property type="entry name" value="VirB5_like"/>
    <property type="match status" value="1"/>
</dbReference>
<evidence type="ECO:0000313" key="5">
    <source>
        <dbReference type="Proteomes" id="UP000235616"/>
    </source>
</evidence>
<evidence type="ECO:0000256" key="1">
    <source>
        <dbReference type="SAM" id="Coils"/>
    </source>
</evidence>
<keyword evidence="1" id="KW-0175">Coiled coil</keyword>
<evidence type="ECO:0000313" key="4">
    <source>
        <dbReference type="EMBL" id="PMS15627.1"/>
    </source>
</evidence>
<gene>
    <name evidence="4" type="ORF">C0Z18_26710</name>
</gene>
<dbReference type="Proteomes" id="UP000235616">
    <property type="component" value="Unassembled WGS sequence"/>
</dbReference>
<dbReference type="InterPro" id="IPR023220">
    <property type="entry name" value="T4SS_VirB5-domain"/>
</dbReference>
<protein>
    <submittedName>
        <fullName evidence="4">Haloacid dehalogenase</fullName>
    </submittedName>
</protein>
<dbReference type="RefSeq" id="WP_102648462.1">
    <property type="nucleotide sequence ID" value="NZ_PNYA01000030.1"/>
</dbReference>
<dbReference type="EMBL" id="PNYA01000030">
    <property type="protein sequence ID" value="PMS15627.1"/>
    <property type="molecule type" value="Genomic_DNA"/>
</dbReference>
<evidence type="ECO:0000256" key="2">
    <source>
        <dbReference type="SAM" id="MobiDB-lite"/>
    </source>
</evidence>
<keyword evidence="5" id="KW-1185">Reference proteome</keyword>
<feature type="chain" id="PRO_5014673016" evidence="3">
    <location>
        <begin position="24"/>
        <end position="214"/>
    </location>
</feature>
<evidence type="ECO:0000256" key="3">
    <source>
        <dbReference type="SAM" id="SignalP"/>
    </source>
</evidence>
<reference evidence="4 5" key="1">
    <citation type="submission" date="2018-01" db="EMBL/GenBank/DDBJ databases">
        <title>Whole genome analyses suggest that Burkholderia sensu lato contains two further novel genera in the rhizoxinica-symbiotica group Mycetohabitans gen. nov., and Trinickia gen. nov.: implications for the evolution of diazotrophy and nodulation in the Burkholderiaceae.</title>
        <authorList>
            <person name="Estrada-de los Santos P."/>
            <person name="Palmer M."/>
            <person name="Chavez-Ramirez B."/>
            <person name="Beukes C."/>
            <person name="Steenkamp E.T."/>
            <person name="Hirsch A.M."/>
            <person name="Manyaka P."/>
            <person name="Maluk M."/>
            <person name="Lafos M."/>
            <person name="Crook M."/>
            <person name="Gross E."/>
            <person name="Simon M.F."/>
            <person name="Bueno dos Reis Junior F."/>
            <person name="Poole P.S."/>
            <person name="Venter S.N."/>
            <person name="James E.K."/>
        </authorList>
    </citation>
    <scope>NUCLEOTIDE SEQUENCE [LARGE SCALE GENOMIC DNA]</scope>
    <source>
        <strain evidence="4 5">GIMN1.004</strain>
    </source>
</reference>
<proteinExistence type="predicted"/>